<keyword evidence="3" id="KW-0862">Zinc</keyword>
<keyword evidence="8" id="KW-0418">Kinase</keyword>
<evidence type="ECO:0000256" key="4">
    <source>
        <dbReference type="PROSITE-ProRule" id="PRU00023"/>
    </source>
</evidence>
<dbReference type="GO" id="GO:0006623">
    <property type="term" value="P:protein targeting to vacuole"/>
    <property type="evidence" value="ECO:0007669"/>
    <property type="project" value="TreeGrafter"/>
</dbReference>
<evidence type="ECO:0000313" key="9">
    <source>
        <dbReference type="Proteomes" id="UP000236161"/>
    </source>
</evidence>
<keyword evidence="2 5" id="KW-0863">Zinc-finger</keyword>
<proteinExistence type="predicted"/>
<dbReference type="CDD" id="cd15760">
    <property type="entry name" value="FYVE_scVPS27p_like"/>
    <property type="match status" value="1"/>
</dbReference>
<evidence type="ECO:0000256" key="2">
    <source>
        <dbReference type="ARBA" id="ARBA00022771"/>
    </source>
</evidence>
<dbReference type="SMART" id="SM00064">
    <property type="entry name" value="FYVE"/>
    <property type="match status" value="1"/>
</dbReference>
<feature type="compositionally biased region" description="Low complexity" evidence="6">
    <location>
        <begin position="133"/>
        <end position="144"/>
    </location>
</feature>
<protein>
    <submittedName>
        <fullName evidence="8">1-phosphatidylinositol-3-phosphate 5-kinase</fullName>
        <ecNumber evidence="8">2.7.1.150</ecNumber>
    </submittedName>
</protein>
<name>A0A2I0A9U0_9ASPA</name>
<dbReference type="GO" id="GO:0032266">
    <property type="term" value="F:phosphatidylinositol-3-phosphate binding"/>
    <property type="evidence" value="ECO:0007669"/>
    <property type="project" value="TreeGrafter"/>
</dbReference>
<dbReference type="AlphaFoldDB" id="A0A2I0A9U0"/>
<feature type="compositionally biased region" description="Low complexity" evidence="6">
    <location>
        <begin position="165"/>
        <end position="174"/>
    </location>
</feature>
<dbReference type="InterPro" id="IPR000306">
    <property type="entry name" value="Znf_FYVE"/>
</dbReference>
<dbReference type="InterPro" id="IPR036770">
    <property type="entry name" value="Ankyrin_rpt-contain_sf"/>
</dbReference>
<dbReference type="InterPro" id="IPR013083">
    <property type="entry name" value="Znf_RING/FYVE/PHD"/>
</dbReference>
<evidence type="ECO:0000259" key="7">
    <source>
        <dbReference type="PROSITE" id="PS50178"/>
    </source>
</evidence>
<dbReference type="InterPro" id="IPR002110">
    <property type="entry name" value="Ankyrin_rpt"/>
</dbReference>
<feature type="compositionally biased region" description="Polar residues" evidence="6">
    <location>
        <begin position="151"/>
        <end position="164"/>
    </location>
</feature>
<dbReference type="Gene3D" id="3.30.40.10">
    <property type="entry name" value="Zinc/RING finger domain, C3HC4 (zinc finger)"/>
    <property type="match status" value="1"/>
</dbReference>
<gene>
    <name evidence="8" type="ORF">AXF42_Ash010194</name>
</gene>
<dbReference type="Pfam" id="PF12796">
    <property type="entry name" value="Ank_2"/>
    <property type="match status" value="1"/>
</dbReference>
<feature type="domain" description="FYVE-type" evidence="7">
    <location>
        <begin position="8"/>
        <end position="68"/>
    </location>
</feature>
<dbReference type="GO" id="GO:0008270">
    <property type="term" value="F:zinc ion binding"/>
    <property type="evidence" value="ECO:0007669"/>
    <property type="project" value="UniProtKB-KW"/>
</dbReference>
<dbReference type="Pfam" id="PF01363">
    <property type="entry name" value="FYVE"/>
    <property type="match status" value="1"/>
</dbReference>
<evidence type="ECO:0000256" key="3">
    <source>
        <dbReference type="ARBA" id="ARBA00022833"/>
    </source>
</evidence>
<dbReference type="SMART" id="SM00248">
    <property type="entry name" value="ANK"/>
    <property type="match status" value="1"/>
</dbReference>
<dbReference type="PROSITE" id="PS50178">
    <property type="entry name" value="ZF_FYVE"/>
    <property type="match status" value="1"/>
</dbReference>
<dbReference type="SUPFAM" id="SSF57903">
    <property type="entry name" value="FYVE/PHD zinc finger"/>
    <property type="match status" value="1"/>
</dbReference>
<dbReference type="Proteomes" id="UP000236161">
    <property type="component" value="Unassembled WGS sequence"/>
</dbReference>
<dbReference type="Gene3D" id="1.25.40.20">
    <property type="entry name" value="Ankyrin repeat-containing domain"/>
    <property type="match status" value="1"/>
</dbReference>
<dbReference type="GO" id="GO:0033565">
    <property type="term" value="C:ESCRT-0 complex"/>
    <property type="evidence" value="ECO:0007669"/>
    <property type="project" value="TreeGrafter"/>
</dbReference>
<dbReference type="InterPro" id="IPR011011">
    <property type="entry name" value="Znf_FYVE_PHD"/>
</dbReference>
<keyword evidence="4" id="KW-0040">ANK repeat</keyword>
<reference evidence="8 9" key="1">
    <citation type="journal article" date="2017" name="Nature">
        <title>The Apostasia genome and the evolution of orchids.</title>
        <authorList>
            <person name="Zhang G.Q."/>
            <person name="Liu K.W."/>
            <person name="Li Z."/>
            <person name="Lohaus R."/>
            <person name="Hsiao Y.Y."/>
            <person name="Niu S.C."/>
            <person name="Wang J.Y."/>
            <person name="Lin Y.C."/>
            <person name="Xu Q."/>
            <person name="Chen L.J."/>
            <person name="Yoshida K."/>
            <person name="Fujiwara S."/>
            <person name="Wang Z.W."/>
            <person name="Zhang Y.Q."/>
            <person name="Mitsuda N."/>
            <person name="Wang M."/>
            <person name="Liu G.H."/>
            <person name="Pecoraro L."/>
            <person name="Huang H.X."/>
            <person name="Xiao X.J."/>
            <person name="Lin M."/>
            <person name="Wu X.Y."/>
            <person name="Wu W.L."/>
            <person name="Chen Y.Y."/>
            <person name="Chang S.B."/>
            <person name="Sakamoto S."/>
            <person name="Ohme-Takagi M."/>
            <person name="Yagi M."/>
            <person name="Zeng S.J."/>
            <person name="Shen C.Y."/>
            <person name="Yeh C.M."/>
            <person name="Luo Y.B."/>
            <person name="Tsai W.C."/>
            <person name="Van de Peer Y."/>
            <person name="Liu Z.J."/>
        </authorList>
    </citation>
    <scope>NUCLEOTIDE SEQUENCE [LARGE SCALE GENOMIC DNA]</scope>
    <source>
        <strain evidence="9">cv. Shenzhen</strain>
        <tissue evidence="8">Stem</tissue>
    </source>
</reference>
<keyword evidence="9" id="KW-1185">Reference proteome</keyword>
<dbReference type="PROSITE" id="PS50297">
    <property type="entry name" value="ANK_REP_REGION"/>
    <property type="match status" value="1"/>
</dbReference>
<feature type="repeat" description="ANK" evidence="4">
    <location>
        <begin position="228"/>
        <end position="260"/>
    </location>
</feature>
<sequence>MTDAPPAFQEASRCDVCKSSFNAFRRRHHCRCCGRTLCSEHSSKQMVLPHFGIYSNVRVCDDCFNNPSWVGNNGHSSSDEVTTVVDGISKLDVDSGDAPKTKSTSRDPVAGILDCKCGMPLCICEQTPEPVPSKNSNVSNSQSNTRPKKPLSNQPTAETVSRKPSSSSSSNSSSFLKVGQASNGSIDKPKADYDVSGEGLREAIKNSDTAAVRKLLREGVDANYCDKQGMTLLHLAAVFNQTDIVFILMGHGASVERKNAQGETALDCAPAMLQYRMRQYMSGFEGGG</sequence>
<evidence type="ECO:0000256" key="5">
    <source>
        <dbReference type="PROSITE-ProRule" id="PRU00091"/>
    </source>
</evidence>
<organism evidence="8 9">
    <name type="scientific">Apostasia shenzhenica</name>
    <dbReference type="NCBI Taxonomy" id="1088818"/>
    <lineage>
        <taxon>Eukaryota</taxon>
        <taxon>Viridiplantae</taxon>
        <taxon>Streptophyta</taxon>
        <taxon>Embryophyta</taxon>
        <taxon>Tracheophyta</taxon>
        <taxon>Spermatophyta</taxon>
        <taxon>Magnoliopsida</taxon>
        <taxon>Liliopsida</taxon>
        <taxon>Asparagales</taxon>
        <taxon>Orchidaceae</taxon>
        <taxon>Apostasioideae</taxon>
        <taxon>Apostasia</taxon>
    </lineage>
</organism>
<dbReference type="SUPFAM" id="SSF48403">
    <property type="entry name" value="Ankyrin repeat"/>
    <property type="match status" value="1"/>
</dbReference>
<feature type="region of interest" description="Disordered" evidence="6">
    <location>
        <begin position="130"/>
        <end position="193"/>
    </location>
</feature>
<dbReference type="PANTHER" id="PTHR47794">
    <property type="entry name" value="VACUOLAR PROTEIN SORTING-ASSOCIATED PROTEIN 27"/>
    <property type="match status" value="1"/>
</dbReference>
<evidence type="ECO:0000313" key="8">
    <source>
        <dbReference type="EMBL" id="PKA52298.1"/>
    </source>
</evidence>
<dbReference type="OrthoDB" id="194358at2759"/>
<dbReference type="GO" id="GO:0043328">
    <property type="term" value="P:protein transport to vacuole involved in ubiquitin-dependent protein catabolic process via the multivesicular body sorting pathway"/>
    <property type="evidence" value="ECO:0007669"/>
    <property type="project" value="TreeGrafter"/>
</dbReference>
<keyword evidence="8" id="KW-0808">Transferase</keyword>
<dbReference type="PANTHER" id="PTHR47794:SF1">
    <property type="entry name" value="VACUOLAR PROTEIN SORTING-ASSOCIATED PROTEIN 27"/>
    <property type="match status" value="1"/>
</dbReference>
<evidence type="ECO:0000256" key="6">
    <source>
        <dbReference type="SAM" id="MobiDB-lite"/>
    </source>
</evidence>
<dbReference type="EMBL" id="KZ452008">
    <property type="protein sequence ID" value="PKA52298.1"/>
    <property type="molecule type" value="Genomic_DNA"/>
</dbReference>
<dbReference type="GO" id="GO:0000285">
    <property type="term" value="F:1-phosphatidylinositol-3-phosphate 5-kinase activity"/>
    <property type="evidence" value="ECO:0007669"/>
    <property type="project" value="UniProtKB-EC"/>
</dbReference>
<accession>A0A2I0A9U0</accession>
<dbReference type="InterPro" id="IPR017455">
    <property type="entry name" value="Znf_FYVE-rel"/>
</dbReference>
<evidence type="ECO:0000256" key="1">
    <source>
        <dbReference type="ARBA" id="ARBA00022723"/>
    </source>
</evidence>
<dbReference type="GO" id="GO:0043130">
    <property type="term" value="F:ubiquitin binding"/>
    <property type="evidence" value="ECO:0007669"/>
    <property type="project" value="TreeGrafter"/>
</dbReference>
<keyword evidence="1" id="KW-0479">Metal-binding</keyword>
<dbReference type="EC" id="2.7.1.150" evidence="8"/>
<dbReference type="STRING" id="1088818.A0A2I0A9U0"/>
<dbReference type="PROSITE" id="PS50088">
    <property type="entry name" value="ANK_REPEAT"/>
    <property type="match status" value="1"/>
</dbReference>